<evidence type="ECO:0000313" key="5">
    <source>
        <dbReference type="Proteomes" id="UP000002968"/>
    </source>
</evidence>
<feature type="compositionally biased region" description="Polar residues" evidence="3">
    <location>
        <begin position="12"/>
        <end position="21"/>
    </location>
</feature>
<proteinExistence type="inferred from homology"/>
<dbReference type="eggNOG" id="COG2026">
    <property type="taxonomic scope" value="Bacteria"/>
</dbReference>
<organism evidence="4 5">
    <name type="scientific">Streptomyces griseoflavus Tu4000</name>
    <dbReference type="NCBI Taxonomy" id="467200"/>
    <lineage>
        <taxon>Bacteria</taxon>
        <taxon>Bacillati</taxon>
        <taxon>Actinomycetota</taxon>
        <taxon>Actinomycetes</taxon>
        <taxon>Kitasatosporales</taxon>
        <taxon>Streptomycetaceae</taxon>
        <taxon>Streptomyces</taxon>
    </lineage>
</organism>
<dbReference type="Gene3D" id="3.30.2310.20">
    <property type="entry name" value="RelE-like"/>
    <property type="match status" value="1"/>
</dbReference>
<keyword evidence="5" id="KW-1185">Reference proteome</keyword>
<feature type="compositionally biased region" description="Polar residues" evidence="3">
    <location>
        <begin position="39"/>
        <end position="70"/>
    </location>
</feature>
<dbReference type="InterPro" id="IPR007712">
    <property type="entry name" value="RelE/ParE_toxin"/>
</dbReference>
<evidence type="ECO:0000313" key="4">
    <source>
        <dbReference type="EMBL" id="EFL40892.1"/>
    </source>
</evidence>
<evidence type="ECO:0000256" key="1">
    <source>
        <dbReference type="ARBA" id="ARBA00006226"/>
    </source>
</evidence>
<dbReference type="Pfam" id="PF05016">
    <property type="entry name" value="ParE_toxin"/>
    <property type="match status" value="1"/>
</dbReference>
<comment type="similarity">
    <text evidence="1">Belongs to the RelE toxin family.</text>
</comment>
<evidence type="ECO:0000256" key="3">
    <source>
        <dbReference type="SAM" id="MobiDB-lite"/>
    </source>
</evidence>
<name>D9XVJ9_9ACTN</name>
<dbReference type="HOGENOM" id="CLU_1609849_0_0_11"/>
<dbReference type="InterPro" id="IPR035093">
    <property type="entry name" value="RelE/ParE_toxin_dom_sf"/>
</dbReference>
<dbReference type="PANTHER" id="PTHR35601">
    <property type="entry name" value="TOXIN RELE"/>
    <property type="match status" value="1"/>
</dbReference>
<dbReference type="Proteomes" id="UP000002968">
    <property type="component" value="Unassembled WGS sequence"/>
</dbReference>
<evidence type="ECO:0000256" key="2">
    <source>
        <dbReference type="ARBA" id="ARBA00022649"/>
    </source>
</evidence>
<sequence length="165" mass="18845">MTCAPTWPRWSNGRTGTTRPRSSPGEASRWPRSCRWRSFASTRNGKSARSTGSSTSAWRTRQPVSRSRTSCGRRWSAVSSGYRTVFRPEAQAELRKIPRDMALRILVKLTELETDPLGFRTTALASRPDRRRLRVGDYRVIYTIDDGELTVWVVHVGHRSTVYDT</sequence>
<dbReference type="SUPFAM" id="SSF143011">
    <property type="entry name" value="RelE-like"/>
    <property type="match status" value="1"/>
</dbReference>
<protein>
    <submittedName>
        <fullName evidence="4">RelE/StbE family addiction module toxin</fullName>
    </submittedName>
</protein>
<dbReference type="STRING" id="467200.SSRG_03696"/>
<accession>D9XVJ9</accession>
<reference evidence="4" key="1">
    <citation type="submission" date="2009-02" db="EMBL/GenBank/DDBJ databases">
        <title>Annotation of Streptomyces griseoflavus strain Tu4000.</title>
        <authorList>
            <consortium name="The Broad Institute Genome Sequencing Platform"/>
            <consortium name="Broad Institute Microbial Sequencing Center"/>
            <person name="Fischbach M."/>
            <person name="Godfrey P."/>
            <person name="Ward D."/>
            <person name="Young S."/>
            <person name="Zeng Q."/>
            <person name="Koehrsen M."/>
            <person name="Alvarado L."/>
            <person name="Berlin A.M."/>
            <person name="Bochicchio J."/>
            <person name="Borenstein D."/>
            <person name="Chapman S.B."/>
            <person name="Chen Z."/>
            <person name="Engels R."/>
            <person name="Freedman E."/>
            <person name="Gellesch M."/>
            <person name="Goldberg J."/>
            <person name="Griggs A."/>
            <person name="Gujja S."/>
            <person name="Heilman E.R."/>
            <person name="Heiman D.I."/>
            <person name="Hepburn T.A."/>
            <person name="Howarth C."/>
            <person name="Jen D."/>
            <person name="Larson L."/>
            <person name="Lewis B."/>
            <person name="Mehta T."/>
            <person name="Park D."/>
            <person name="Pearson M."/>
            <person name="Richards J."/>
            <person name="Roberts A."/>
            <person name="Saif S."/>
            <person name="Shea T.D."/>
            <person name="Shenoy N."/>
            <person name="Sisk P."/>
            <person name="Stolte C."/>
            <person name="Sykes S.N."/>
            <person name="Thomson T."/>
            <person name="Walk T."/>
            <person name="White J."/>
            <person name="Yandava C."/>
            <person name="Straight P."/>
            <person name="Clardy J."/>
            <person name="Hung D."/>
            <person name="Kolter R."/>
            <person name="Mekalanos J."/>
            <person name="Walker S."/>
            <person name="Walsh C.T."/>
            <person name="Wieland-Brown L.C."/>
            <person name="Haas B."/>
            <person name="Nusbaum C."/>
            <person name="Birren B."/>
        </authorList>
    </citation>
    <scope>NUCLEOTIDE SEQUENCE [LARGE SCALE GENOMIC DNA]</scope>
    <source>
        <strain evidence="4">Tu4000</strain>
    </source>
</reference>
<keyword evidence="2" id="KW-1277">Toxin-antitoxin system</keyword>
<dbReference type="EMBL" id="GG657758">
    <property type="protein sequence ID" value="EFL40892.1"/>
    <property type="molecule type" value="Genomic_DNA"/>
</dbReference>
<gene>
    <name evidence="4" type="ORF">SSRG_03696</name>
</gene>
<feature type="region of interest" description="Disordered" evidence="3">
    <location>
        <begin position="1"/>
        <end position="72"/>
    </location>
</feature>
<dbReference type="PANTHER" id="PTHR35601:SF1">
    <property type="entry name" value="TOXIN RELE"/>
    <property type="match status" value="1"/>
</dbReference>
<dbReference type="AlphaFoldDB" id="D9XVJ9"/>